<dbReference type="Proteomes" id="UP000593565">
    <property type="component" value="Unassembled WGS sequence"/>
</dbReference>
<protein>
    <submittedName>
        <fullName evidence="1">Uncharacterized protein</fullName>
    </submittedName>
</protein>
<dbReference type="AlphaFoldDB" id="A0A7J6AZF1"/>
<name>A0A7J6AZF1_AMEME</name>
<evidence type="ECO:0000313" key="1">
    <source>
        <dbReference type="EMBL" id="KAF4087489.1"/>
    </source>
</evidence>
<gene>
    <name evidence="1" type="ORF">AMELA_G00071180</name>
</gene>
<comment type="caution">
    <text evidence="1">The sequence shown here is derived from an EMBL/GenBank/DDBJ whole genome shotgun (WGS) entry which is preliminary data.</text>
</comment>
<keyword evidence="2" id="KW-1185">Reference proteome</keyword>
<reference evidence="1 2" key="1">
    <citation type="submission" date="2020-02" db="EMBL/GenBank/DDBJ databases">
        <title>A chromosome-scale genome assembly of the black bullhead catfish (Ameiurus melas).</title>
        <authorList>
            <person name="Wen M."/>
            <person name="Zham M."/>
            <person name="Cabau C."/>
            <person name="Klopp C."/>
            <person name="Donnadieu C."/>
            <person name="Roques C."/>
            <person name="Bouchez O."/>
            <person name="Lampietro C."/>
            <person name="Jouanno E."/>
            <person name="Herpin A."/>
            <person name="Louis A."/>
            <person name="Berthelot C."/>
            <person name="Parey E."/>
            <person name="Roest-Crollius H."/>
            <person name="Braasch I."/>
            <person name="Postlethwait J."/>
            <person name="Robinson-Rechavi M."/>
            <person name="Echchiki A."/>
            <person name="Begum T."/>
            <person name="Montfort J."/>
            <person name="Schartl M."/>
            <person name="Bobe J."/>
            <person name="Guiguen Y."/>
        </authorList>
    </citation>
    <scope>NUCLEOTIDE SEQUENCE [LARGE SCALE GENOMIC DNA]</scope>
    <source>
        <strain evidence="1">M_S1</strain>
        <tissue evidence="1">Blood</tissue>
    </source>
</reference>
<feature type="non-terminal residue" evidence="1">
    <location>
        <position position="1"/>
    </location>
</feature>
<evidence type="ECO:0000313" key="2">
    <source>
        <dbReference type="Proteomes" id="UP000593565"/>
    </source>
</evidence>
<organism evidence="1 2">
    <name type="scientific">Ameiurus melas</name>
    <name type="common">Black bullhead</name>
    <name type="synonym">Silurus melas</name>
    <dbReference type="NCBI Taxonomy" id="219545"/>
    <lineage>
        <taxon>Eukaryota</taxon>
        <taxon>Metazoa</taxon>
        <taxon>Chordata</taxon>
        <taxon>Craniata</taxon>
        <taxon>Vertebrata</taxon>
        <taxon>Euteleostomi</taxon>
        <taxon>Actinopterygii</taxon>
        <taxon>Neopterygii</taxon>
        <taxon>Teleostei</taxon>
        <taxon>Ostariophysi</taxon>
        <taxon>Siluriformes</taxon>
        <taxon>Ictaluridae</taxon>
        <taxon>Ameiurus</taxon>
    </lineage>
</organism>
<sequence length="64" mass="7180">MRLELQPRPQEFILVRRVVAMGRTTLTQEPMQTEDISSLDLSLRSDEDAFSVTHGDGAVPEVLP</sequence>
<accession>A0A7J6AZF1</accession>
<dbReference type="EMBL" id="JAAGNN010000006">
    <property type="protein sequence ID" value="KAF4087489.1"/>
    <property type="molecule type" value="Genomic_DNA"/>
</dbReference>
<proteinExistence type="predicted"/>